<dbReference type="SUPFAM" id="SSF53686">
    <property type="entry name" value="Tryptophan synthase beta subunit-like PLP-dependent enzymes"/>
    <property type="match status" value="1"/>
</dbReference>
<dbReference type="InterPro" id="IPR026260">
    <property type="entry name" value="Thr_Synthase_bac/arc"/>
</dbReference>
<evidence type="ECO:0000256" key="8">
    <source>
        <dbReference type="ARBA" id="ARBA00022697"/>
    </source>
</evidence>
<gene>
    <name evidence="14" type="primary">thrC</name>
    <name evidence="14" type="ORF">ACFFTR_34240</name>
</gene>
<evidence type="ECO:0000256" key="10">
    <source>
        <dbReference type="ARBA" id="ARBA00023239"/>
    </source>
</evidence>
<dbReference type="EMBL" id="JBHMCA010000056">
    <property type="protein sequence ID" value="MFB9448175.1"/>
    <property type="molecule type" value="Genomic_DNA"/>
</dbReference>
<evidence type="ECO:0000259" key="13">
    <source>
        <dbReference type="Pfam" id="PF00291"/>
    </source>
</evidence>
<evidence type="ECO:0000256" key="6">
    <source>
        <dbReference type="ARBA" id="ARBA00018679"/>
    </source>
</evidence>
<dbReference type="RefSeq" id="WP_223096652.1">
    <property type="nucleotide sequence ID" value="NZ_CP061913.1"/>
</dbReference>
<dbReference type="PIRSF" id="PIRSF038945">
    <property type="entry name" value="Thr_synthase"/>
    <property type="match status" value="1"/>
</dbReference>
<feature type="domain" description="Tryptophan synthase beta chain-like PALP" evidence="13">
    <location>
        <begin position="25"/>
        <end position="303"/>
    </location>
</feature>
<keyword evidence="7" id="KW-0028">Amino-acid biosynthesis</keyword>
<evidence type="ECO:0000256" key="1">
    <source>
        <dbReference type="ARBA" id="ARBA00001933"/>
    </source>
</evidence>
<comment type="pathway">
    <text evidence="3">Amino-acid biosynthesis; L-threonine biosynthesis; L-threonine from L-aspartate: step 5/5.</text>
</comment>
<dbReference type="GO" id="GO:0004795">
    <property type="term" value="F:threonine synthase activity"/>
    <property type="evidence" value="ECO:0007669"/>
    <property type="project" value="UniProtKB-EC"/>
</dbReference>
<dbReference type="NCBIfam" id="TIGR00260">
    <property type="entry name" value="thrC"/>
    <property type="match status" value="1"/>
</dbReference>
<evidence type="ECO:0000256" key="12">
    <source>
        <dbReference type="NCBIfam" id="TIGR00260"/>
    </source>
</evidence>
<evidence type="ECO:0000256" key="11">
    <source>
        <dbReference type="ARBA" id="ARBA00049144"/>
    </source>
</evidence>
<evidence type="ECO:0000313" key="14">
    <source>
        <dbReference type="EMBL" id="MFB9448175.1"/>
    </source>
</evidence>
<dbReference type="Gene3D" id="3.40.50.1100">
    <property type="match status" value="2"/>
</dbReference>
<keyword evidence="15" id="KW-1185">Reference proteome</keyword>
<evidence type="ECO:0000313" key="15">
    <source>
        <dbReference type="Proteomes" id="UP001589608"/>
    </source>
</evidence>
<evidence type="ECO:0000256" key="5">
    <source>
        <dbReference type="ARBA" id="ARBA00013028"/>
    </source>
</evidence>
<comment type="catalytic activity">
    <reaction evidence="11">
        <text>O-phospho-L-homoserine + H2O = L-threonine + phosphate</text>
        <dbReference type="Rhea" id="RHEA:10840"/>
        <dbReference type="ChEBI" id="CHEBI:15377"/>
        <dbReference type="ChEBI" id="CHEBI:43474"/>
        <dbReference type="ChEBI" id="CHEBI:57590"/>
        <dbReference type="ChEBI" id="CHEBI:57926"/>
        <dbReference type="EC" id="4.2.3.1"/>
    </reaction>
</comment>
<dbReference type="Pfam" id="PF00291">
    <property type="entry name" value="PALP"/>
    <property type="match status" value="1"/>
</dbReference>
<comment type="function">
    <text evidence="2">Catalyzes the gamma-elimination of phosphate from L-phosphohomoserine and the beta-addition of water to produce L-threonine.</text>
</comment>
<comment type="similarity">
    <text evidence="4">Belongs to the threonine synthase family.</text>
</comment>
<keyword evidence="8" id="KW-0791">Threonine biosynthesis</keyword>
<dbReference type="EC" id="4.2.3.1" evidence="5 12"/>
<proteinExistence type="inferred from homology"/>
<dbReference type="CDD" id="cd01563">
    <property type="entry name" value="Thr-synth_1"/>
    <property type="match status" value="1"/>
</dbReference>
<dbReference type="Proteomes" id="UP001589608">
    <property type="component" value="Unassembled WGS sequence"/>
</dbReference>
<dbReference type="InterPro" id="IPR004450">
    <property type="entry name" value="Thr_synthase-like"/>
</dbReference>
<dbReference type="InterPro" id="IPR036052">
    <property type="entry name" value="TrpB-like_PALP_sf"/>
</dbReference>
<dbReference type="PANTHER" id="PTHR48078:SF6">
    <property type="entry name" value="L-THREONINE DEHYDRATASE CATABOLIC TDCB"/>
    <property type="match status" value="1"/>
</dbReference>
<dbReference type="InterPro" id="IPR000634">
    <property type="entry name" value="Ser/Thr_deHydtase_PyrdxlP-BS"/>
</dbReference>
<evidence type="ECO:0000256" key="9">
    <source>
        <dbReference type="ARBA" id="ARBA00022898"/>
    </source>
</evidence>
<evidence type="ECO:0000256" key="4">
    <source>
        <dbReference type="ARBA" id="ARBA00005517"/>
    </source>
</evidence>
<evidence type="ECO:0000256" key="7">
    <source>
        <dbReference type="ARBA" id="ARBA00022605"/>
    </source>
</evidence>
<comment type="cofactor">
    <cofactor evidence="1">
        <name>pyridoxal 5'-phosphate</name>
        <dbReference type="ChEBI" id="CHEBI:597326"/>
    </cofactor>
</comment>
<sequence length="329" mass="33425">MTSWRGLLDSGYRSRLPVSAATPTVSLHEGNTPLLHSPHLSALTGCDVWLKIEGANPTGSFKDRGMTVAVSRAAEAGAELVLCASTGNTSASAAAYAARAGLRSAALVPASGVARGKLAQAARYGAQIVAVPGSFDDCLRVARQLASAPGVALVNSVGNELRLAGQRTVAYEIVDALGSAPDIHCLPVGNGGNITATWEGYVAYGRGLPRIWGFRAASPQTEATAIRIQSPASWEPAVAARDASGGLIESVSDTAIFAAYRELGRHDGVFAEPASAAGVAGLLALHAAGRVAPGQRIVVTLTGNGLKDPDAASDYAVVDVDTFAGSLAG</sequence>
<name>A0ABV5MH25_9ACTN</name>
<protein>
    <recommendedName>
        <fullName evidence="6 12">Threonine synthase</fullName>
        <ecNumber evidence="5 12">4.2.3.1</ecNumber>
    </recommendedName>
</protein>
<evidence type="ECO:0000256" key="2">
    <source>
        <dbReference type="ARBA" id="ARBA00003648"/>
    </source>
</evidence>
<reference evidence="14 15" key="1">
    <citation type="submission" date="2024-09" db="EMBL/GenBank/DDBJ databases">
        <authorList>
            <person name="Sun Q."/>
            <person name="Mori K."/>
        </authorList>
    </citation>
    <scope>NUCLEOTIDE SEQUENCE [LARGE SCALE GENOMIC DNA]</scope>
    <source>
        <strain evidence="14 15">JCM 3307</strain>
    </source>
</reference>
<comment type="caution">
    <text evidence="14">The sequence shown here is derived from an EMBL/GenBank/DDBJ whole genome shotgun (WGS) entry which is preliminary data.</text>
</comment>
<dbReference type="PROSITE" id="PS00165">
    <property type="entry name" value="DEHYDRATASE_SER_THR"/>
    <property type="match status" value="1"/>
</dbReference>
<dbReference type="PANTHER" id="PTHR48078">
    <property type="entry name" value="THREONINE DEHYDRATASE, MITOCHONDRIAL-RELATED"/>
    <property type="match status" value="1"/>
</dbReference>
<dbReference type="InterPro" id="IPR001926">
    <property type="entry name" value="TrpB-like_PALP"/>
</dbReference>
<organism evidence="14 15">
    <name type="scientific">Dactylosporangium vinaceum</name>
    <dbReference type="NCBI Taxonomy" id="53362"/>
    <lineage>
        <taxon>Bacteria</taxon>
        <taxon>Bacillati</taxon>
        <taxon>Actinomycetota</taxon>
        <taxon>Actinomycetes</taxon>
        <taxon>Micromonosporales</taxon>
        <taxon>Micromonosporaceae</taxon>
        <taxon>Dactylosporangium</taxon>
    </lineage>
</organism>
<accession>A0ABV5MH25</accession>
<evidence type="ECO:0000256" key="3">
    <source>
        <dbReference type="ARBA" id="ARBA00004979"/>
    </source>
</evidence>
<keyword evidence="10 14" id="KW-0456">Lyase</keyword>
<dbReference type="InterPro" id="IPR050147">
    <property type="entry name" value="Ser/Thr_Dehydratase"/>
</dbReference>
<keyword evidence="9" id="KW-0663">Pyridoxal phosphate</keyword>